<sequence>MGGTGVASSHYGVAPLANPALLTKAGPDDDFSLLLPSVGAQLSDPDNITDNADRISDDWKAFDSAIDSNHGVPEAAARLKERLRDFVTHMPPHSWAFLLWRPFPVIASLQH</sequence>
<gene>
    <name evidence="1" type="primary">traF_1</name>
    <name evidence="1" type="ORF">NCTC9081_00206</name>
</gene>
<accession>A0A376VU50</accession>
<reference evidence="1 2" key="1">
    <citation type="submission" date="2018-06" db="EMBL/GenBank/DDBJ databases">
        <authorList>
            <consortium name="Pathogen Informatics"/>
            <person name="Doyle S."/>
        </authorList>
    </citation>
    <scope>NUCLEOTIDE SEQUENCE [LARGE SCALE GENOMIC DNA]</scope>
    <source>
        <strain evidence="1 2">NCTC9081</strain>
    </source>
</reference>
<evidence type="ECO:0000313" key="1">
    <source>
        <dbReference type="EMBL" id="STJ14865.1"/>
    </source>
</evidence>
<dbReference type="Pfam" id="PF13729">
    <property type="entry name" value="TraF_2"/>
    <property type="match status" value="1"/>
</dbReference>
<protein>
    <submittedName>
        <fullName evidence="1">Putative plasmid transfer protein</fullName>
    </submittedName>
</protein>
<dbReference type="EMBL" id="UGCV01000005">
    <property type="protein sequence ID" value="STJ14865.1"/>
    <property type="molecule type" value="Genomic_DNA"/>
</dbReference>
<name>A0A376VU50_ECOLX</name>
<evidence type="ECO:0000313" key="2">
    <source>
        <dbReference type="Proteomes" id="UP000254716"/>
    </source>
</evidence>
<dbReference type="InterPro" id="IPR032811">
    <property type="entry name" value="Put_conjugal_transfer"/>
</dbReference>
<dbReference type="Proteomes" id="UP000254716">
    <property type="component" value="Unassembled WGS sequence"/>
</dbReference>
<dbReference type="AlphaFoldDB" id="A0A376VU50"/>
<proteinExistence type="predicted"/>
<organism evidence="1 2">
    <name type="scientific">Escherichia coli</name>
    <dbReference type="NCBI Taxonomy" id="562"/>
    <lineage>
        <taxon>Bacteria</taxon>
        <taxon>Pseudomonadati</taxon>
        <taxon>Pseudomonadota</taxon>
        <taxon>Gammaproteobacteria</taxon>
        <taxon>Enterobacterales</taxon>
        <taxon>Enterobacteriaceae</taxon>
        <taxon>Escherichia</taxon>
    </lineage>
</organism>